<accession>A0A830H9C7</accession>
<keyword evidence="3" id="KW-0808">Transferase</keyword>
<dbReference type="InterPro" id="IPR029063">
    <property type="entry name" value="SAM-dependent_MTases_sf"/>
</dbReference>
<keyword evidence="7" id="KW-1185">Reference proteome</keyword>
<evidence type="ECO:0000259" key="5">
    <source>
        <dbReference type="Pfam" id="PF13649"/>
    </source>
</evidence>
<dbReference type="Proteomes" id="UP000660262">
    <property type="component" value="Unassembled WGS sequence"/>
</dbReference>
<dbReference type="GO" id="GO:0032259">
    <property type="term" value="P:methylation"/>
    <property type="evidence" value="ECO:0007669"/>
    <property type="project" value="UniProtKB-KW"/>
</dbReference>
<dbReference type="PANTHER" id="PTHR22809">
    <property type="entry name" value="METHYLTRANSFERASE-RELATED"/>
    <property type="match status" value="1"/>
</dbReference>
<dbReference type="AlphaFoldDB" id="A0A830H9C7"/>
<evidence type="ECO:0000313" key="7">
    <source>
        <dbReference type="Proteomes" id="UP000660262"/>
    </source>
</evidence>
<evidence type="ECO:0000313" key="6">
    <source>
        <dbReference type="EMBL" id="GHP03664.1"/>
    </source>
</evidence>
<feature type="domain" description="Methyltransferase" evidence="5">
    <location>
        <begin position="141"/>
        <end position="239"/>
    </location>
</feature>
<name>A0A830H9C7_9CHLO</name>
<dbReference type="CDD" id="cd02440">
    <property type="entry name" value="AdoMet_MTases"/>
    <property type="match status" value="1"/>
</dbReference>
<feature type="compositionally biased region" description="Low complexity" evidence="4">
    <location>
        <begin position="69"/>
        <end position="79"/>
    </location>
</feature>
<dbReference type="Gene3D" id="3.40.50.150">
    <property type="entry name" value="Vaccinia Virus protein VP39"/>
    <property type="match status" value="1"/>
</dbReference>
<dbReference type="InterPro" id="IPR041698">
    <property type="entry name" value="Methyltransf_25"/>
</dbReference>
<dbReference type="OrthoDB" id="498448at2759"/>
<evidence type="ECO:0000256" key="4">
    <source>
        <dbReference type="SAM" id="MobiDB-lite"/>
    </source>
</evidence>
<gene>
    <name evidence="6" type="ORF">PPROV_000241900</name>
</gene>
<dbReference type="InterPro" id="IPR026113">
    <property type="entry name" value="METTL2/6/8-like"/>
</dbReference>
<dbReference type="SUPFAM" id="SSF53335">
    <property type="entry name" value="S-adenosyl-L-methionine-dependent methyltransferases"/>
    <property type="match status" value="1"/>
</dbReference>
<evidence type="ECO:0000256" key="1">
    <source>
        <dbReference type="ARBA" id="ARBA00009725"/>
    </source>
</evidence>
<evidence type="ECO:0000256" key="3">
    <source>
        <dbReference type="ARBA" id="ARBA00022679"/>
    </source>
</evidence>
<feature type="region of interest" description="Disordered" evidence="4">
    <location>
        <begin position="58"/>
        <end position="79"/>
    </location>
</feature>
<proteinExistence type="inferred from homology"/>
<dbReference type="Pfam" id="PF13649">
    <property type="entry name" value="Methyltransf_25"/>
    <property type="match status" value="1"/>
</dbReference>
<dbReference type="GO" id="GO:0008757">
    <property type="term" value="F:S-adenosylmethionine-dependent methyltransferase activity"/>
    <property type="evidence" value="ECO:0007669"/>
    <property type="project" value="UniProtKB-ARBA"/>
</dbReference>
<organism evidence="6 7">
    <name type="scientific">Pycnococcus provasolii</name>
    <dbReference type="NCBI Taxonomy" id="41880"/>
    <lineage>
        <taxon>Eukaryota</taxon>
        <taxon>Viridiplantae</taxon>
        <taxon>Chlorophyta</taxon>
        <taxon>Pseudoscourfieldiophyceae</taxon>
        <taxon>Pseudoscourfieldiales</taxon>
        <taxon>Pycnococcaceae</taxon>
        <taxon>Pycnococcus</taxon>
    </lineage>
</organism>
<dbReference type="PANTHER" id="PTHR22809:SF5">
    <property type="entry name" value="TRNA N(3)-METHYLCYTIDINE METHYLTRANSFERASE METTL6"/>
    <property type="match status" value="1"/>
</dbReference>
<comment type="caution">
    <text evidence="6">The sequence shown here is derived from an EMBL/GenBank/DDBJ whole genome shotgun (WGS) entry which is preliminary data.</text>
</comment>
<evidence type="ECO:0000256" key="2">
    <source>
        <dbReference type="ARBA" id="ARBA00022603"/>
    </source>
</evidence>
<keyword evidence="2" id="KW-0489">Methyltransferase</keyword>
<dbReference type="GO" id="GO:0008173">
    <property type="term" value="F:RNA methyltransferase activity"/>
    <property type="evidence" value="ECO:0007669"/>
    <property type="project" value="UniProtKB-ARBA"/>
</dbReference>
<reference evidence="6" key="1">
    <citation type="submission" date="2020-10" db="EMBL/GenBank/DDBJ databases">
        <title>Unveiling of a novel bifunctional photoreceptor, Dualchrome1, isolated from a cosmopolitan green alga.</title>
        <authorList>
            <person name="Suzuki S."/>
            <person name="Kawachi M."/>
        </authorList>
    </citation>
    <scope>NUCLEOTIDE SEQUENCE</scope>
    <source>
        <strain evidence="6">NIES 2893</strain>
    </source>
</reference>
<sequence>MAGSVLLAPRSPHNTPVRHSHSHSHARTAQNMQRRPWWYPAGRLVCCCCYGSASRATSELHPSSDNLLAPDGEPAAGDPAEAQHWESFYSQHANRFFKHRYYLRKDWGELMPPAVRANPLAHIPPLEPDKAPPPGENSKRVLELGSGVGNAAFPLVRANPNLVVTCVDCSRSALDVIESSPEYDPRRMQTLHRDASCDPICDEPATYDYVSMVYFLSALDEDGRKHAIAEAYRALKPDGGTVLFRDYAEGDMVQLRMAAKNERRAGGATVDNKADSTAGLAVDASGKFFRRGDNTLSYFFGCDELAAAMEAGGFRTAHLEVHERENVNRKHGTVMKRKFVQGRFVK</sequence>
<protein>
    <recommendedName>
        <fullName evidence="5">Methyltransferase domain-containing protein</fullName>
    </recommendedName>
</protein>
<feature type="region of interest" description="Disordered" evidence="4">
    <location>
        <begin position="1"/>
        <end position="30"/>
    </location>
</feature>
<comment type="similarity">
    <text evidence="1">Belongs to the methyltransferase superfamily. METL family.</text>
</comment>
<dbReference type="EMBL" id="BNJQ01000006">
    <property type="protein sequence ID" value="GHP03664.1"/>
    <property type="molecule type" value="Genomic_DNA"/>
</dbReference>
<feature type="compositionally biased region" description="Basic residues" evidence="4">
    <location>
        <begin position="16"/>
        <end position="26"/>
    </location>
</feature>